<evidence type="ECO:0008006" key="4">
    <source>
        <dbReference type="Google" id="ProtNLM"/>
    </source>
</evidence>
<organism evidence="2 3">
    <name type="scientific">Chitinophaga nivalis</name>
    <dbReference type="NCBI Taxonomy" id="2991709"/>
    <lineage>
        <taxon>Bacteria</taxon>
        <taxon>Pseudomonadati</taxon>
        <taxon>Bacteroidota</taxon>
        <taxon>Chitinophagia</taxon>
        <taxon>Chitinophagales</taxon>
        <taxon>Chitinophagaceae</taxon>
        <taxon>Chitinophaga</taxon>
    </lineage>
</organism>
<name>A0ABT3IIX6_9BACT</name>
<sequence length="167" mass="19458">MQSYNLKLTDGKLSFQPNKGFKTQIIFSAIVTGVAFILPLVWPLNYEVRMLLRCLGIVSAAYGVYDFLFKLNLTYIFDQHNRQVYQRVPGLYTRRILSFEDIYILTETVNCELHYVMSNQKNKFGRNYAISDYFPDTQKGRRKQELYETTILTTVSNFLSAALTPHI</sequence>
<protein>
    <recommendedName>
        <fullName evidence="4">DUF304 domain-containing protein</fullName>
    </recommendedName>
</protein>
<evidence type="ECO:0000313" key="3">
    <source>
        <dbReference type="Proteomes" id="UP001207742"/>
    </source>
</evidence>
<dbReference type="RefSeq" id="WP_264729416.1">
    <property type="nucleotide sequence ID" value="NZ_JAPDNR010000001.1"/>
</dbReference>
<comment type="caution">
    <text evidence="2">The sequence shown here is derived from an EMBL/GenBank/DDBJ whole genome shotgun (WGS) entry which is preliminary data.</text>
</comment>
<keyword evidence="3" id="KW-1185">Reference proteome</keyword>
<reference evidence="2 3" key="1">
    <citation type="submission" date="2022-10" db="EMBL/GenBank/DDBJ databases">
        <title>Chitinophaga nivalis PC15 sp. nov., isolated from Pyeongchang county, South Korea.</title>
        <authorList>
            <person name="Trinh H.N."/>
        </authorList>
    </citation>
    <scope>NUCLEOTIDE SEQUENCE [LARGE SCALE GENOMIC DNA]</scope>
    <source>
        <strain evidence="2 3">PC14</strain>
    </source>
</reference>
<evidence type="ECO:0000313" key="2">
    <source>
        <dbReference type="EMBL" id="MCW3483897.1"/>
    </source>
</evidence>
<gene>
    <name evidence="2" type="ORF">OL497_08335</name>
</gene>
<dbReference type="EMBL" id="JAPDNS010000001">
    <property type="protein sequence ID" value="MCW3483897.1"/>
    <property type="molecule type" value="Genomic_DNA"/>
</dbReference>
<evidence type="ECO:0000256" key="1">
    <source>
        <dbReference type="SAM" id="Phobius"/>
    </source>
</evidence>
<keyword evidence="1" id="KW-0472">Membrane</keyword>
<keyword evidence="1" id="KW-0812">Transmembrane</keyword>
<keyword evidence="1" id="KW-1133">Transmembrane helix</keyword>
<feature type="transmembrane region" description="Helical" evidence="1">
    <location>
        <begin position="21"/>
        <end position="44"/>
    </location>
</feature>
<dbReference type="Proteomes" id="UP001207742">
    <property type="component" value="Unassembled WGS sequence"/>
</dbReference>
<accession>A0ABT3IIX6</accession>
<feature type="transmembrane region" description="Helical" evidence="1">
    <location>
        <begin position="50"/>
        <end position="69"/>
    </location>
</feature>
<proteinExistence type="predicted"/>